<evidence type="ECO:0000313" key="1">
    <source>
        <dbReference type="EMBL" id="KPL52085.1"/>
    </source>
</evidence>
<reference evidence="1 2" key="2">
    <citation type="submission" date="2015-10" db="EMBL/GenBank/DDBJ databases">
        <title>Draft Genome Sequence of Prosthecomicrobium hirschii ATCC 27832.</title>
        <authorList>
            <person name="Daniel J."/>
            <person name="Givan S.A."/>
            <person name="Brun Y.V."/>
            <person name="Brown P.J."/>
        </authorList>
    </citation>
    <scope>NUCLEOTIDE SEQUENCE [LARGE SCALE GENOMIC DNA]</scope>
    <source>
        <strain evidence="1 2">16</strain>
    </source>
</reference>
<protein>
    <submittedName>
        <fullName evidence="1">Uncharacterized protein</fullName>
    </submittedName>
</protein>
<sequence>MISKDDILGLCGLEADEVDAIAEHEHMPDVAAAALGSYLLHAPHGADRIRNMIVEDLRAALDRGDRDHAASLFMALRHFLSEHPEAG</sequence>
<comment type="caution">
    <text evidence="1">The sequence shown here is derived from an EMBL/GenBank/DDBJ whole genome shotgun (WGS) entry which is preliminary data.</text>
</comment>
<keyword evidence="2" id="KW-1185">Reference proteome</keyword>
<dbReference type="OrthoDB" id="5625447at2"/>
<organism evidence="1 2">
    <name type="scientific">Prosthecodimorpha hirschii</name>
    <dbReference type="NCBI Taxonomy" id="665126"/>
    <lineage>
        <taxon>Bacteria</taxon>
        <taxon>Pseudomonadati</taxon>
        <taxon>Pseudomonadota</taxon>
        <taxon>Alphaproteobacteria</taxon>
        <taxon>Hyphomicrobiales</taxon>
        <taxon>Ancalomicrobiaceae</taxon>
        <taxon>Prosthecodimorpha</taxon>
    </lineage>
</organism>
<evidence type="ECO:0000313" key="2">
    <source>
        <dbReference type="Proteomes" id="UP000048984"/>
    </source>
</evidence>
<reference evidence="1 2" key="1">
    <citation type="submission" date="2015-09" db="EMBL/GenBank/DDBJ databases">
        <authorList>
            <person name="Jackson K.R."/>
            <person name="Lunt B.L."/>
            <person name="Fisher J.N.B."/>
            <person name="Gardner A.V."/>
            <person name="Bailey M.E."/>
            <person name="Deus L.M."/>
            <person name="Earl A.S."/>
            <person name="Gibby P.D."/>
            <person name="Hartmann K.A."/>
            <person name="Liu J.E."/>
            <person name="Manci A.M."/>
            <person name="Nielsen D.A."/>
            <person name="Solomon M.B."/>
            <person name="Breakwell D.P."/>
            <person name="Burnett S.H."/>
            <person name="Grose J.H."/>
        </authorList>
    </citation>
    <scope>NUCLEOTIDE SEQUENCE [LARGE SCALE GENOMIC DNA]</scope>
    <source>
        <strain evidence="1 2">16</strain>
    </source>
</reference>
<dbReference type="AlphaFoldDB" id="A0A0P6VJ47"/>
<proteinExistence type="predicted"/>
<dbReference type="EMBL" id="LJYW01000001">
    <property type="protein sequence ID" value="KPL52085.1"/>
    <property type="molecule type" value="Genomic_DNA"/>
</dbReference>
<dbReference type="Proteomes" id="UP000048984">
    <property type="component" value="Unassembled WGS sequence"/>
</dbReference>
<dbReference type="STRING" id="665126.ABB55_07470"/>
<accession>A0A0P6VJ47</accession>
<gene>
    <name evidence="1" type="ORF">ABB55_07470</name>
</gene>
<dbReference type="RefSeq" id="WP_054358248.1">
    <property type="nucleotide sequence ID" value="NZ_LJYW01000001.1"/>
</dbReference>
<name>A0A0P6VJ47_9HYPH</name>